<protein>
    <recommendedName>
        <fullName evidence="6">BED-type domain-containing protein</fullName>
    </recommendedName>
</protein>
<feature type="region of interest" description="Disordered" evidence="5">
    <location>
        <begin position="109"/>
        <end position="147"/>
    </location>
</feature>
<dbReference type="AlphaFoldDB" id="A0ABD3ET68"/>
<comment type="caution">
    <text evidence="7">The sequence shown here is derived from an EMBL/GenBank/DDBJ whole genome shotgun (WGS) entry which is preliminary data.</text>
</comment>
<proteinExistence type="predicted"/>
<name>A0ABD3ET68_9STRA</name>
<sequence>MYFAGARYANTTSSVEDDMGRGCTMDEWVHFQKLPEEGRVPNSSYWYVLCRHCVAGYEQKQLFNAPARLTGRRSAMNAHLKICPMYATQYKMDQQAKAEAEMTASSATDASIATSTASGSTAPASAGEKRKRRADTDSSRSRGGRGKHCMMEEWGHFTRLQDEGYIGKSNFFYARCKHCQSAYDEADEGQKPLLVPEKIVGRREKMRKHLSLCPHFKGSLPPLERRLHPRGNGIPPSVVFSALAAGAAAGMGAAVAAADTMDASASGPTAPSVTAMAPSNNNGSSRLALDEWHYFTRLERKKDSAYYYARCNFCQQAYESAPDSLKASMEPTIVMGRKSNMQTHLAKCLHMPKDASAMAKIYTTGYNTTLGGVPETAIPLEASPPSEPKRTRLEKTSKLPVHSPDSVHRALVRLLIEHHLPFEWVESDSAKQLFRALVPATDNLLPRTTDLRTRVLDEIHSATLLGELTKLQEVIPLNGASIFLDDTVDTLSVPAGPWPVMMHCNLTASHYLGDIQIPAIDGVVTNGKVIASLSFVRAQRPEVAVDAALANNHGLEAARWLDEHIRLCVDAAKLSLAAVVLPYNTVTQRAVGILRAPTLWPQVVFLSDMEDMLQFPLLKLLATAEMSAVVSSLIEVWQLESIRLCVVERLLEMDGGVHASPFNDWESCATLIQVLLDDKTFEKSTQRGAATAKRLVENALNRSLLERVYNLLHAFTNALSSCRAGLTLSETMVQLSVLFTAAEGFNTVQLALEVVWEQMEQPLFVLAHALNPSLRLRDLKTTEMTKLSTLSDLSVLYFTSLFGRKPNSLRGEMTAYLHTSQRVFTSDFVAEFPAVDDYFRYLGDNYPSLSMLMQVLHSFSSVSLASRSSHVAQQRTRKSAGNIYTDDEQQKLEFLRGRWGIASGALSSEYREEMKSRIGAHNDRSGAAMLNAGVVVDEWKEALESKLHMRGVDFSLLEDKFDGVEDSAVAVDRSEVTTGERAIARGPKLPSLEHDDESTYSSGSLRAEFSMKVPLKDLLKTAEATI</sequence>
<dbReference type="InterPro" id="IPR003656">
    <property type="entry name" value="Znf_BED"/>
</dbReference>
<feature type="compositionally biased region" description="Low complexity" evidence="5">
    <location>
        <begin position="109"/>
        <end position="126"/>
    </location>
</feature>
<dbReference type="PANTHER" id="PTHR34396:SF25">
    <property type="entry name" value="BOUNDARY ELEMENT ASSOCIATED FACTOR"/>
    <property type="match status" value="1"/>
</dbReference>
<evidence type="ECO:0000313" key="7">
    <source>
        <dbReference type="EMBL" id="KAL3656200.1"/>
    </source>
</evidence>
<feature type="domain" description="BED-type" evidence="6">
    <location>
        <begin position="286"/>
        <end position="357"/>
    </location>
</feature>
<keyword evidence="8" id="KW-1185">Reference proteome</keyword>
<dbReference type="PROSITE" id="PS50808">
    <property type="entry name" value="ZF_BED"/>
    <property type="match status" value="1"/>
</dbReference>
<dbReference type="EMBL" id="JBIMZQ010000093">
    <property type="protein sequence ID" value="KAL3656200.1"/>
    <property type="molecule type" value="Genomic_DNA"/>
</dbReference>
<keyword evidence="1" id="KW-0479">Metal-binding</keyword>
<feature type="compositionally biased region" description="Basic and acidic residues" evidence="5">
    <location>
        <begin position="387"/>
        <end position="397"/>
    </location>
</feature>
<evidence type="ECO:0000256" key="1">
    <source>
        <dbReference type="ARBA" id="ARBA00022723"/>
    </source>
</evidence>
<keyword evidence="2 4" id="KW-0863">Zinc-finger</keyword>
<gene>
    <name evidence="7" type="ORF">V7S43_018973</name>
</gene>
<feature type="region of interest" description="Disordered" evidence="5">
    <location>
        <begin position="380"/>
        <end position="401"/>
    </location>
</feature>
<dbReference type="GO" id="GO:0008270">
    <property type="term" value="F:zinc ion binding"/>
    <property type="evidence" value="ECO:0007669"/>
    <property type="project" value="UniProtKB-KW"/>
</dbReference>
<accession>A0ABD3ET68</accession>
<evidence type="ECO:0000259" key="6">
    <source>
        <dbReference type="PROSITE" id="PS50808"/>
    </source>
</evidence>
<dbReference type="PANTHER" id="PTHR34396">
    <property type="entry name" value="OS03G0264950 PROTEIN-RELATED"/>
    <property type="match status" value="1"/>
</dbReference>
<dbReference type="Proteomes" id="UP001632037">
    <property type="component" value="Unassembled WGS sequence"/>
</dbReference>
<organism evidence="7 8">
    <name type="scientific">Phytophthora oleae</name>
    <dbReference type="NCBI Taxonomy" id="2107226"/>
    <lineage>
        <taxon>Eukaryota</taxon>
        <taxon>Sar</taxon>
        <taxon>Stramenopiles</taxon>
        <taxon>Oomycota</taxon>
        <taxon>Peronosporomycetes</taxon>
        <taxon>Peronosporales</taxon>
        <taxon>Peronosporaceae</taxon>
        <taxon>Phytophthora</taxon>
    </lineage>
</organism>
<dbReference type="InterPro" id="IPR053031">
    <property type="entry name" value="Cuticle_assoc_protein"/>
</dbReference>
<evidence type="ECO:0000256" key="3">
    <source>
        <dbReference type="ARBA" id="ARBA00022833"/>
    </source>
</evidence>
<reference evidence="7 8" key="1">
    <citation type="submission" date="2024-09" db="EMBL/GenBank/DDBJ databases">
        <title>Genome sequencing and assembly of Phytophthora oleae, isolate VK10A, causative agent of rot of olive drupes.</title>
        <authorList>
            <person name="Conti Taguali S."/>
            <person name="Riolo M."/>
            <person name="La Spada F."/>
            <person name="Cacciola S.O."/>
            <person name="Dionisio G."/>
        </authorList>
    </citation>
    <scope>NUCLEOTIDE SEQUENCE [LARGE SCALE GENOMIC DNA]</scope>
    <source>
        <strain evidence="7 8">VK10A</strain>
    </source>
</reference>
<evidence type="ECO:0000256" key="4">
    <source>
        <dbReference type="PROSITE-ProRule" id="PRU00027"/>
    </source>
</evidence>
<keyword evidence="3" id="KW-0862">Zinc</keyword>
<evidence type="ECO:0000256" key="2">
    <source>
        <dbReference type="ARBA" id="ARBA00022771"/>
    </source>
</evidence>
<evidence type="ECO:0000313" key="8">
    <source>
        <dbReference type="Proteomes" id="UP001632037"/>
    </source>
</evidence>
<evidence type="ECO:0000256" key="5">
    <source>
        <dbReference type="SAM" id="MobiDB-lite"/>
    </source>
</evidence>